<dbReference type="EMBL" id="JH994096">
    <property type="protein sequence ID" value="ELQ73935.1"/>
    <property type="molecule type" value="Genomic_DNA"/>
</dbReference>
<dbReference type="Proteomes" id="UP000011185">
    <property type="component" value="Unassembled WGS sequence"/>
</dbReference>
<sequence length="335" mass="38173">MAKKIKKDSFYVNNGGGGQVRSAVTNYKTNERSECTNRTDDDAMVTKDKLQDSDFKNGCCVKYHEMSGKKGVNNTVLDKHGDFEVLARDTNNGHDTGGCSLLINNGSRKKHKALKMNRKRRKHLLLQSKFEELKLIVDNPATVDIEDVSAPNPVLLNKYKNTRNAVPVPSHWKAGKMTFYTRERYEPPFVNDEALKMRETFYEHADKSTEKQREREKKYPKMTNEFLIPQETMKNMLRSAYVSSRLLRAGILYDLHEGMKIPKTDNLLENMSTELKKACGMKKCTPPPWLHNMQRIGPPPDTAYQIPGVNCEIPDGCKYGYDEDGWGKLPVGMDG</sequence>
<protein>
    <submittedName>
        <fullName evidence="2">Splicing factor 3b, subunit 2</fullName>
    </submittedName>
</protein>
<gene>
    <name evidence="2" type="ORF">THOM_3131</name>
</gene>
<evidence type="ECO:0000313" key="3">
    <source>
        <dbReference type="Proteomes" id="UP000011185"/>
    </source>
</evidence>
<dbReference type="PANTHER" id="PTHR12785:SF6">
    <property type="entry name" value="SPLICING FACTOR 3B SUBUNIT 2"/>
    <property type="match status" value="1"/>
</dbReference>
<dbReference type="OMA" id="PSHWCQK"/>
<dbReference type="InterPro" id="IPR007180">
    <property type="entry name" value="DUF382"/>
</dbReference>
<dbReference type="GO" id="GO:0005634">
    <property type="term" value="C:nucleus"/>
    <property type="evidence" value="ECO:0007669"/>
    <property type="project" value="InterPro"/>
</dbReference>
<dbReference type="AlphaFoldDB" id="L7JRL7"/>
<reference evidence="2 3" key="1">
    <citation type="journal article" date="2012" name="PLoS Pathog.">
        <title>The genome of the obligate intracellular parasite Trachipleistophora hominis: new insights into microsporidian genome dynamics and reductive evolution.</title>
        <authorList>
            <person name="Heinz E."/>
            <person name="Williams T.A."/>
            <person name="Nakjang S."/>
            <person name="Noel C.J."/>
            <person name="Swan D.C."/>
            <person name="Goldberg A.V."/>
            <person name="Harris S.R."/>
            <person name="Weinmaier T."/>
            <person name="Markert S."/>
            <person name="Becher D."/>
            <person name="Bernhardt J."/>
            <person name="Dagan T."/>
            <person name="Hacker C."/>
            <person name="Lucocq J.M."/>
            <person name="Schweder T."/>
            <person name="Rattei T."/>
            <person name="Hall N."/>
            <person name="Hirt R.P."/>
            <person name="Embley T.M."/>
        </authorList>
    </citation>
    <scope>NUCLEOTIDE SEQUENCE [LARGE SCALE GENOMIC DNA]</scope>
</reference>
<proteinExistence type="predicted"/>
<dbReference type="PANTHER" id="PTHR12785">
    <property type="entry name" value="SPLICING FACTOR 3B"/>
    <property type="match status" value="1"/>
</dbReference>
<feature type="domain" description="PSP proline-rich" evidence="1">
    <location>
        <begin position="270"/>
        <end position="315"/>
    </location>
</feature>
<dbReference type="VEuPathDB" id="MicrosporidiaDB:THOM_3131"/>
<name>L7JRL7_TRAHO</name>
<dbReference type="OrthoDB" id="10260794at2759"/>
<dbReference type="HOGENOM" id="CLU_048164_0_0_1"/>
<accession>L7JRL7</accession>
<dbReference type="SMART" id="SM00581">
    <property type="entry name" value="PSP"/>
    <property type="match status" value="1"/>
</dbReference>
<dbReference type="Pfam" id="PF04037">
    <property type="entry name" value="DUF382"/>
    <property type="match status" value="1"/>
</dbReference>
<dbReference type="InterPro" id="IPR006568">
    <property type="entry name" value="PSP_pro-rich"/>
</dbReference>
<evidence type="ECO:0000313" key="2">
    <source>
        <dbReference type="EMBL" id="ELQ73935.1"/>
    </source>
</evidence>
<dbReference type="STRING" id="72359.L7JRL7"/>
<keyword evidence="3" id="KW-1185">Reference proteome</keyword>
<evidence type="ECO:0000259" key="1">
    <source>
        <dbReference type="SMART" id="SM00581"/>
    </source>
</evidence>
<dbReference type="InterPro" id="IPR052584">
    <property type="entry name" value="U2_snRNP_Complex_Component"/>
</dbReference>
<dbReference type="InParanoid" id="L7JRL7"/>
<dbReference type="Pfam" id="PF04046">
    <property type="entry name" value="PSP"/>
    <property type="match status" value="1"/>
</dbReference>
<organism evidence="2 3">
    <name type="scientific">Trachipleistophora hominis</name>
    <name type="common">Microsporidian parasite</name>
    <dbReference type="NCBI Taxonomy" id="72359"/>
    <lineage>
        <taxon>Eukaryota</taxon>
        <taxon>Fungi</taxon>
        <taxon>Fungi incertae sedis</taxon>
        <taxon>Microsporidia</taxon>
        <taxon>Pleistophoridae</taxon>
        <taxon>Trachipleistophora</taxon>
    </lineage>
</organism>